<reference evidence="1 2" key="1">
    <citation type="journal article" date="2022" name="G3 (Bethesda)">
        <title>Whole-genome sequence and methylome profiling of the almond [Prunus dulcis (Mill.) D.A. Webb] cultivar 'Nonpareil'.</title>
        <authorList>
            <person name="D'Amico-Willman K.M."/>
            <person name="Ouma W.Z."/>
            <person name="Meulia T."/>
            <person name="Sideli G.M."/>
            <person name="Gradziel T.M."/>
            <person name="Fresnedo-Ramirez J."/>
        </authorList>
    </citation>
    <scope>NUCLEOTIDE SEQUENCE [LARGE SCALE GENOMIC DNA]</scope>
    <source>
        <strain evidence="1">Clone GOH B32 T37-40</strain>
    </source>
</reference>
<organism evidence="1 2">
    <name type="scientific">Prunus dulcis</name>
    <name type="common">Almond</name>
    <name type="synonym">Amygdalus dulcis</name>
    <dbReference type="NCBI Taxonomy" id="3755"/>
    <lineage>
        <taxon>Eukaryota</taxon>
        <taxon>Viridiplantae</taxon>
        <taxon>Streptophyta</taxon>
        <taxon>Embryophyta</taxon>
        <taxon>Tracheophyta</taxon>
        <taxon>Spermatophyta</taxon>
        <taxon>Magnoliopsida</taxon>
        <taxon>eudicotyledons</taxon>
        <taxon>Gunneridae</taxon>
        <taxon>Pentapetalae</taxon>
        <taxon>rosids</taxon>
        <taxon>fabids</taxon>
        <taxon>Rosales</taxon>
        <taxon>Rosaceae</taxon>
        <taxon>Amygdaloideae</taxon>
        <taxon>Amygdaleae</taxon>
        <taxon>Prunus</taxon>
    </lineage>
</organism>
<comment type="caution">
    <text evidence="1">The sequence shown here is derived from an EMBL/GenBank/DDBJ whole genome shotgun (WGS) entry which is preliminary data.</text>
</comment>
<dbReference type="EMBL" id="JAJFAZ020000004">
    <property type="protein sequence ID" value="KAI5333656.1"/>
    <property type="molecule type" value="Genomic_DNA"/>
</dbReference>
<name>A0AAD4VZD7_PRUDU</name>
<gene>
    <name evidence="1" type="ORF">L3X38_023788</name>
</gene>
<evidence type="ECO:0000313" key="1">
    <source>
        <dbReference type="EMBL" id="KAI5333656.1"/>
    </source>
</evidence>
<dbReference type="Proteomes" id="UP001054821">
    <property type="component" value="Chromosome 4"/>
</dbReference>
<keyword evidence="2" id="KW-1185">Reference proteome</keyword>
<protein>
    <submittedName>
        <fullName evidence="1">Uncharacterized protein</fullName>
    </submittedName>
</protein>
<accession>A0AAD4VZD7</accession>
<dbReference type="AlphaFoldDB" id="A0AAD4VZD7"/>
<evidence type="ECO:0000313" key="2">
    <source>
        <dbReference type="Proteomes" id="UP001054821"/>
    </source>
</evidence>
<proteinExistence type="predicted"/>
<sequence length="293" mass="33152">MGSFYKGFGCPLGVRGCLGRLLIVDREHVRLPSQCAIGRGCQGHLSIRRLGLPTWATRPCLVLGPFHVSWHERPSCSPLSPRSKGRLEEGCLDHGYQTISLRWWFMVVDSDSRQVKSNGWEGSDPIREWSKLKLPLDWLFREWSKLKRIQTAGVIDDGSSYTRPAERQVFGRCLPGFRYLQFSSACGPVEKALVFLNRRRGWFQGRHEQVLKSGRLGGYHLLPPIMTVGLRHALERLLLSMLHGLFEAILQLCQMHLLLVQLPLSVVNLEERCCCAHASSPCPTVGILFEPRG</sequence>